<keyword evidence="2" id="KW-1185">Reference proteome</keyword>
<evidence type="ECO:0000313" key="2">
    <source>
        <dbReference type="Proteomes" id="UP000809621"/>
    </source>
</evidence>
<name>A0ABS2HJC0_9VIBR</name>
<evidence type="ECO:0000313" key="1">
    <source>
        <dbReference type="EMBL" id="MBM7036756.1"/>
    </source>
</evidence>
<dbReference type="EMBL" id="JAFEUM010000003">
    <property type="protein sequence ID" value="MBM7036756.1"/>
    <property type="molecule type" value="Genomic_DNA"/>
</dbReference>
<dbReference type="RefSeq" id="WP_205158313.1">
    <property type="nucleotide sequence ID" value="NZ_JAFEUM010000003.1"/>
</dbReference>
<sequence length="231" mass="26342">MKLATKNLTQTKRWLTSSERRSIVTIIASSFSNVSAEDYLAKYFDSSDAFERRLRLYLDGGEVVGYCLLTFSRESSVTVIRASAGFLPDYRKGSNTFQFSLSESFKCWLRAPWKKIYYADTMLSPAMYRAIAKNTGIVWPHPDHTAPNKLFELFNPNGEVSDSAALRCLVPVNRVSNYSHSELESFKTSNKLEIQYYCKLNPQFNRGVALFVIIPVNLTQFLKTALKKLRA</sequence>
<dbReference type="Proteomes" id="UP000809621">
    <property type="component" value="Unassembled WGS sequence"/>
</dbReference>
<organism evidence="1 2">
    <name type="scientific">Vibrio ulleungensis</name>
    <dbReference type="NCBI Taxonomy" id="2807619"/>
    <lineage>
        <taxon>Bacteria</taxon>
        <taxon>Pseudomonadati</taxon>
        <taxon>Pseudomonadota</taxon>
        <taxon>Gammaproteobacteria</taxon>
        <taxon>Vibrionales</taxon>
        <taxon>Vibrionaceae</taxon>
        <taxon>Vibrio</taxon>
    </lineage>
</organism>
<gene>
    <name evidence="1" type="ORF">JQC93_10125</name>
</gene>
<proteinExistence type="predicted"/>
<accession>A0ABS2HJC0</accession>
<comment type="caution">
    <text evidence="1">The sequence shown here is derived from an EMBL/GenBank/DDBJ whole genome shotgun (WGS) entry which is preliminary data.</text>
</comment>
<protein>
    <recommendedName>
        <fullName evidence="3">GNAT family N-acetyltransferase</fullName>
    </recommendedName>
</protein>
<evidence type="ECO:0008006" key="3">
    <source>
        <dbReference type="Google" id="ProtNLM"/>
    </source>
</evidence>
<reference evidence="1 2" key="1">
    <citation type="submission" date="2021-02" db="EMBL/GenBank/DDBJ databases">
        <authorList>
            <person name="Park J.-S."/>
        </authorList>
    </citation>
    <scope>NUCLEOTIDE SEQUENCE [LARGE SCALE GENOMIC DNA]</scope>
    <source>
        <strain evidence="1 2">188UL20-2</strain>
    </source>
</reference>